<proteinExistence type="predicted"/>
<dbReference type="GO" id="GO:0046872">
    <property type="term" value="F:metal ion binding"/>
    <property type="evidence" value="ECO:0007669"/>
    <property type="project" value="UniProtKB-KW"/>
</dbReference>
<dbReference type="EMBL" id="JNBS01000791">
    <property type="protein sequence ID" value="OQS03725.1"/>
    <property type="molecule type" value="Genomic_DNA"/>
</dbReference>
<evidence type="ECO:0000256" key="4">
    <source>
        <dbReference type="ARBA" id="ARBA00022723"/>
    </source>
</evidence>
<dbReference type="GO" id="GO:0006281">
    <property type="term" value="P:DNA repair"/>
    <property type="evidence" value="ECO:0007669"/>
    <property type="project" value="UniProtKB-KW"/>
</dbReference>
<feature type="region of interest" description="Disordered" evidence="13">
    <location>
        <begin position="1"/>
        <end position="35"/>
    </location>
</feature>
<dbReference type="Proteomes" id="UP000243217">
    <property type="component" value="Unassembled WGS sequence"/>
</dbReference>
<keyword evidence="10" id="KW-0234">DNA repair</keyword>
<organism evidence="14 15">
    <name type="scientific">Thraustotheca clavata</name>
    <dbReference type="NCBI Taxonomy" id="74557"/>
    <lineage>
        <taxon>Eukaryota</taxon>
        <taxon>Sar</taxon>
        <taxon>Stramenopiles</taxon>
        <taxon>Oomycota</taxon>
        <taxon>Saprolegniomycetes</taxon>
        <taxon>Saprolegniales</taxon>
        <taxon>Achlyaceae</taxon>
        <taxon>Thraustotheca</taxon>
    </lineage>
</organism>
<dbReference type="GO" id="GO:0004519">
    <property type="term" value="F:endonuclease activity"/>
    <property type="evidence" value="ECO:0007669"/>
    <property type="project" value="UniProtKB-KW"/>
</dbReference>
<keyword evidence="15" id="KW-1185">Reference proteome</keyword>
<dbReference type="GO" id="GO:0006310">
    <property type="term" value="P:DNA recombination"/>
    <property type="evidence" value="ECO:0007669"/>
    <property type="project" value="UniProtKB-KW"/>
</dbReference>
<dbReference type="PANTHER" id="PTHR21077">
    <property type="entry name" value="EME1 PROTEIN"/>
    <property type="match status" value="1"/>
</dbReference>
<dbReference type="OrthoDB" id="343092at2759"/>
<keyword evidence="7" id="KW-0378">Hydrolase</keyword>
<dbReference type="GO" id="GO:0005634">
    <property type="term" value="C:nucleus"/>
    <property type="evidence" value="ECO:0007669"/>
    <property type="project" value="UniProtKB-SubCell"/>
</dbReference>
<keyword evidence="5" id="KW-0255">Endonuclease</keyword>
<reference evidence="14 15" key="1">
    <citation type="journal article" date="2014" name="Genome Biol. Evol.">
        <title>The secreted proteins of Achlya hypogyna and Thraustotheca clavata identify the ancestral oomycete secretome and reveal gene acquisitions by horizontal gene transfer.</title>
        <authorList>
            <person name="Misner I."/>
            <person name="Blouin N."/>
            <person name="Leonard G."/>
            <person name="Richards T.A."/>
            <person name="Lane C.E."/>
        </authorList>
    </citation>
    <scope>NUCLEOTIDE SEQUENCE [LARGE SCALE GENOMIC DNA]</scope>
    <source>
        <strain evidence="14 15">ATCC 34112</strain>
    </source>
</reference>
<dbReference type="GO" id="GO:0003677">
    <property type="term" value="F:DNA binding"/>
    <property type="evidence" value="ECO:0007669"/>
    <property type="project" value="InterPro"/>
</dbReference>
<dbReference type="GO" id="GO:0051321">
    <property type="term" value="P:meiotic cell cycle"/>
    <property type="evidence" value="ECO:0007669"/>
    <property type="project" value="UniProtKB-KW"/>
</dbReference>
<dbReference type="Gene3D" id="3.40.50.10130">
    <property type="match status" value="1"/>
</dbReference>
<accession>A0A1W0A0C4</accession>
<comment type="subcellular location">
    <subcellularLocation>
        <location evidence="2">Nucleus</location>
    </subcellularLocation>
</comment>
<dbReference type="GO" id="GO:0048476">
    <property type="term" value="C:Holliday junction resolvase complex"/>
    <property type="evidence" value="ECO:0007669"/>
    <property type="project" value="InterPro"/>
</dbReference>
<keyword evidence="8" id="KW-0460">Magnesium</keyword>
<comment type="cofactor">
    <cofactor evidence="1">
        <name>Mg(2+)</name>
        <dbReference type="ChEBI" id="CHEBI:18420"/>
    </cofactor>
</comment>
<keyword evidence="11" id="KW-0539">Nucleus</keyword>
<keyword evidence="9" id="KW-0233">DNA recombination</keyword>
<evidence type="ECO:0008006" key="16">
    <source>
        <dbReference type="Google" id="ProtNLM"/>
    </source>
</evidence>
<keyword evidence="4" id="KW-0479">Metal-binding</keyword>
<evidence type="ECO:0000256" key="6">
    <source>
        <dbReference type="ARBA" id="ARBA00022763"/>
    </source>
</evidence>
<evidence type="ECO:0000256" key="13">
    <source>
        <dbReference type="SAM" id="MobiDB-lite"/>
    </source>
</evidence>
<keyword evidence="12" id="KW-0469">Meiosis</keyword>
<keyword evidence="6" id="KW-0227">DNA damage</keyword>
<dbReference type="InterPro" id="IPR033310">
    <property type="entry name" value="Mms4/EME1/EME2"/>
</dbReference>
<gene>
    <name evidence="14" type="ORF">THRCLA_03971</name>
</gene>
<protein>
    <recommendedName>
        <fullName evidence="16">ERCC4 domain-containing protein</fullName>
    </recommendedName>
</protein>
<evidence type="ECO:0000256" key="11">
    <source>
        <dbReference type="ARBA" id="ARBA00023242"/>
    </source>
</evidence>
<evidence type="ECO:0000256" key="3">
    <source>
        <dbReference type="ARBA" id="ARBA00022722"/>
    </source>
</evidence>
<evidence type="ECO:0000256" key="5">
    <source>
        <dbReference type="ARBA" id="ARBA00022759"/>
    </source>
</evidence>
<comment type="caution">
    <text evidence="14">The sequence shown here is derived from an EMBL/GenBank/DDBJ whole genome shotgun (WGS) entry which is preliminary data.</text>
</comment>
<evidence type="ECO:0000256" key="7">
    <source>
        <dbReference type="ARBA" id="ARBA00022801"/>
    </source>
</evidence>
<dbReference type="AlphaFoldDB" id="A0A1W0A0C4"/>
<name>A0A1W0A0C4_9STRA</name>
<evidence type="ECO:0000256" key="10">
    <source>
        <dbReference type="ARBA" id="ARBA00023204"/>
    </source>
</evidence>
<evidence type="ECO:0000256" key="1">
    <source>
        <dbReference type="ARBA" id="ARBA00001946"/>
    </source>
</evidence>
<evidence type="ECO:0000256" key="9">
    <source>
        <dbReference type="ARBA" id="ARBA00023172"/>
    </source>
</evidence>
<evidence type="ECO:0000313" key="14">
    <source>
        <dbReference type="EMBL" id="OQS03725.1"/>
    </source>
</evidence>
<evidence type="ECO:0000256" key="2">
    <source>
        <dbReference type="ARBA" id="ARBA00004123"/>
    </source>
</evidence>
<dbReference type="PANTHER" id="PTHR21077:SF5">
    <property type="entry name" value="CROSSOVER JUNCTION ENDONUCLEASE MMS4"/>
    <property type="match status" value="1"/>
</dbReference>
<dbReference type="GO" id="GO:0016787">
    <property type="term" value="F:hydrolase activity"/>
    <property type="evidence" value="ECO:0007669"/>
    <property type="project" value="UniProtKB-KW"/>
</dbReference>
<evidence type="ECO:0000256" key="12">
    <source>
        <dbReference type="ARBA" id="ARBA00023254"/>
    </source>
</evidence>
<dbReference type="InterPro" id="IPR042530">
    <property type="entry name" value="EME1/EME2_C"/>
</dbReference>
<evidence type="ECO:0000256" key="8">
    <source>
        <dbReference type="ARBA" id="ARBA00022842"/>
    </source>
</evidence>
<keyword evidence="3" id="KW-0540">Nuclease</keyword>
<sequence length="522" mass="58383">MTQSFSDVSSRRRPKARQWTNASGGDNTKESENCGFVDLSESPEAKRLKVSSIGKINEPTEAVIDIPDSSDSEVDTDISLRDRLLQKKMVDISTDNVNQPEKEAIASTHDTSIISINTNSDDEAPELLNLTTASVNTNISPRLHQEVIDIDDHEEHNVTLSPKSPILSPPRWPRSNSIGPALEENVLRNVQIDLPPLVPLTTISCQQSVPRPTKSPSKARRTKHQLQVHLEKSLFDSTLGEKIYEGLTTFTHANKPMSFSCSSQTGIAVPQSIVWSAVYPDKTIVPPVACAYIPAPDFLQALETQYELIYDRILKLRQRVQDDYARIFLLVEGVEKALIERQRLQQRGNGNTTCVTFADVHNAVVHLFINSFCHIHFTSLPEDSASYIISLTREISQLPTLTPSNILTHTVRLTSLRVTRNGGNIIITMSFLDNKLDTSNEYSNAWLRMLQMIPGVSEAIAQRIVDYYPTIDSLMQVYTNPSIPNDVKQIILAEKLRANSIEIVLSKRIYNVFTSTNPNTLL</sequence>
<dbReference type="Gene3D" id="1.10.150.670">
    <property type="entry name" value="Crossover junction endonuclease EME1, DNA-binding domain"/>
    <property type="match status" value="1"/>
</dbReference>
<evidence type="ECO:0000313" key="15">
    <source>
        <dbReference type="Proteomes" id="UP000243217"/>
    </source>
</evidence>